<evidence type="ECO:0000313" key="3">
    <source>
        <dbReference type="Proteomes" id="UP001152759"/>
    </source>
</evidence>
<dbReference type="AlphaFoldDB" id="A0A9P0A2J2"/>
<accession>A0A9P0A2J2</accession>
<reference evidence="2" key="1">
    <citation type="submission" date="2021-12" db="EMBL/GenBank/DDBJ databases">
        <authorList>
            <person name="King R."/>
        </authorList>
    </citation>
    <scope>NUCLEOTIDE SEQUENCE</scope>
</reference>
<feature type="chain" id="PRO_5040499654" evidence="1">
    <location>
        <begin position="19"/>
        <end position="191"/>
    </location>
</feature>
<name>A0A9P0A2J2_BEMTA</name>
<gene>
    <name evidence="2" type="ORF">BEMITA_LOCUS2295</name>
</gene>
<evidence type="ECO:0000313" key="2">
    <source>
        <dbReference type="EMBL" id="CAH0382796.1"/>
    </source>
</evidence>
<protein>
    <submittedName>
        <fullName evidence="2">Uncharacterized protein</fullName>
    </submittedName>
</protein>
<dbReference type="EMBL" id="OU963871">
    <property type="protein sequence ID" value="CAH0382796.1"/>
    <property type="molecule type" value="Genomic_DNA"/>
</dbReference>
<keyword evidence="3" id="KW-1185">Reference proteome</keyword>
<organism evidence="2 3">
    <name type="scientific">Bemisia tabaci</name>
    <name type="common">Sweetpotato whitefly</name>
    <name type="synonym">Aleurodes tabaci</name>
    <dbReference type="NCBI Taxonomy" id="7038"/>
    <lineage>
        <taxon>Eukaryota</taxon>
        <taxon>Metazoa</taxon>
        <taxon>Ecdysozoa</taxon>
        <taxon>Arthropoda</taxon>
        <taxon>Hexapoda</taxon>
        <taxon>Insecta</taxon>
        <taxon>Pterygota</taxon>
        <taxon>Neoptera</taxon>
        <taxon>Paraneoptera</taxon>
        <taxon>Hemiptera</taxon>
        <taxon>Sternorrhyncha</taxon>
        <taxon>Aleyrodoidea</taxon>
        <taxon>Aleyrodidae</taxon>
        <taxon>Aleyrodinae</taxon>
        <taxon>Bemisia</taxon>
    </lineage>
</organism>
<evidence type="ECO:0000256" key="1">
    <source>
        <dbReference type="SAM" id="SignalP"/>
    </source>
</evidence>
<sequence length="191" mass="21664">MDFSLLLSVASVFAFAEGKDTPHAIPKKVPQVDLKVIENSFGHLVNGLKGIELWRREILTNAQENPKYKENAPLVESFQLLNEIDSYLIKARKYYQSINTLIHSDENSLDAKQTVATISKLRERLIHIKDTVQERGKAFKPATNVPQDSELHLLKAAFDATAAECLAIEKDLRDMTKNSPYKKYLKDIKPL</sequence>
<keyword evidence="1" id="KW-0732">Signal</keyword>
<feature type="signal peptide" evidence="1">
    <location>
        <begin position="1"/>
        <end position="18"/>
    </location>
</feature>
<dbReference type="Proteomes" id="UP001152759">
    <property type="component" value="Chromosome 10"/>
</dbReference>
<proteinExistence type="predicted"/>